<dbReference type="CDD" id="cd00093">
    <property type="entry name" value="HTH_XRE"/>
    <property type="match status" value="1"/>
</dbReference>
<dbReference type="OrthoDB" id="9794834at2"/>
<dbReference type="Proteomes" id="UP000012488">
    <property type="component" value="Chromosome"/>
</dbReference>
<proteinExistence type="predicted"/>
<name>A0A6B9FMF3_9HYPH</name>
<dbReference type="SUPFAM" id="SSF47413">
    <property type="entry name" value="lambda repressor-like DNA-binding domains"/>
    <property type="match status" value="1"/>
</dbReference>
<dbReference type="Pfam" id="PF13560">
    <property type="entry name" value="HTH_31"/>
    <property type="match status" value="1"/>
</dbReference>
<evidence type="ECO:0000313" key="2">
    <source>
        <dbReference type="EMBL" id="QGY02354.1"/>
    </source>
</evidence>
<dbReference type="AlphaFoldDB" id="A0A6B9FMF3"/>
<feature type="domain" description="HTH cro/C1-type" evidence="1">
    <location>
        <begin position="49"/>
        <end position="103"/>
    </location>
</feature>
<dbReference type="Gene3D" id="1.10.260.40">
    <property type="entry name" value="lambda repressor-like DNA-binding domains"/>
    <property type="match status" value="1"/>
</dbReference>
<evidence type="ECO:0000313" key="3">
    <source>
        <dbReference type="Proteomes" id="UP000012488"/>
    </source>
</evidence>
<accession>A0A6B9FMF3</accession>
<dbReference type="InterPro" id="IPR010982">
    <property type="entry name" value="Lambda_DNA-bd_dom_sf"/>
</dbReference>
<dbReference type="KEGG" id="mmes:MMSR116_11065"/>
<sequence>MSAASRYAQTLDVAARQQLGIRLRDAREAARLIGRQQSPALRREIGAVLKAARDAAGLSQTFVARHLGISAAMVCFFETGQRRVPLERLGEVASIYGLTPEQLEQPPVVTRDTDEAQIVLAFRHLADADRRALLELLRP</sequence>
<reference evidence="2 3" key="2">
    <citation type="journal article" date="2013" name="Genome Announc.">
        <title>Draft Genome Sequence of Methylobacterium mesophilicum Strain SR1.6/6, Isolated from Citrus sinensis.</title>
        <authorList>
            <person name="Marinho Almeida D."/>
            <person name="Dini-Andreote F."/>
            <person name="Camargo Neves A.A."/>
            <person name="Juca Ramos R.T."/>
            <person name="Andreote F.D."/>
            <person name="Carneiro A.R."/>
            <person name="Oliveira de Souza Lima A."/>
            <person name="Caracciolo Gomes de Sa P.H."/>
            <person name="Ribeiro Barbosa M.S."/>
            <person name="Araujo W.L."/>
            <person name="Silva A."/>
        </authorList>
    </citation>
    <scope>NUCLEOTIDE SEQUENCE [LARGE SCALE GENOMIC DNA]</scope>
    <source>
        <strain evidence="2 3">SR1.6/6</strain>
    </source>
</reference>
<dbReference type="InterPro" id="IPR001387">
    <property type="entry name" value="Cro/C1-type_HTH"/>
</dbReference>
<evidence type="ECO:0000259" key="1">
    <source>
        <dbReference type="PROSITE" id="PS50943"/>
    </source>
</evidence>
<organism evidence="2 3">
    <name type="scientific">Methylobacterium mesophilicum SR1.6/6</name>
    <dbReference type="NCBI Taxonomy" id="908290"/>
    <lineage>
        <taxon>Bacteria</taxon>
        <taxon>Pseudomonadati</taxon>
        <taxon>Pseudomonadota</taxon>
        <taxon>Alphaproteobacteria</taxon>
        <taxon>Hyphomicrobiales</taxon>
        <taxon>Methylobacteriaceae</taxon>
        <taxon>Methylobacterium</taxon>
    </lineage>
</organism>
<dbReference type="RefSeq" id="WP_010683141.1">
    <property type="nucleotide sequence ID" value="NZ_CP043538.1"/>
</dbReference>
<dbReference type="PROSITE" id="PS50943">
    <property type="entry name" value="HTH_CROC1"/>
    <property type="match status" value="1"/>
</dbReference>
<gene>
    <name evidence="2" type="ORF">MMSR116_11065</name>
</gene>
<reference evidence="2 3" key="1">
    <citation type="journal article" date="2012" name="Genet. Mol. Biol.">
        <title>Analysis of 16S rRNA and mxaF genes revealing insights into Methylobacterium niche-specific plant association.</title>
        <authorList>
            <person name="Dourado M.N."/>
            <person name="Andreote F.D."/>
            <person name="Dini-Andreote F."/>
            <person name="Conti R."/>
            <person name="Araujo J.M."/>
            <person name="Araujo W.L."/>
        </authorList>
    </citation>
    <scope>NUCLEOTIDE SEQUENCE [LARGE SCALE GENOMIC DNA]</scope>
    <source>
        <strain evidence="2 3">SR1.6/6</strain>
    </source>
</reference>
<dbReference type="EMBL" id="CP043538">
    <property type="protein sequence ID" value="QGY02354.1"/>
    <property type="molecule type" value="Genomic_DNA"/>
</dbReference>
<dbReference type="GO" id="GO:0003677">
    <property type="term" value="F:DNA binding"/>
    <property type="evidence" value="ECO:0007669"/>
    <property type="project" value="InterPro"/>
</dbReference>
<dbReference type="SMART" id="SM00530">
    <property type="entry name" value="HTH_XRE"/>
    <property type="match status" value="1"/>
</dbReference>
<protein>
    <submittedName>
        <fullName evidence="2">Helix-turn-helix transcriptional regulator</fullName>
    </submittedName>
</protein>